<evidence type="ECO:0000313" key="3">
    <source>
        <dbReference type="EMBL" id="TWX66954.1"/>
    </source>
</evidence>
<gene>
    <name evidence="2" type="ORF">ESZ26_13540</name>
    <name evidence="3" type="ORF">ESZ27_09690</name>
</gene>
<keyword evidence="4" id="KW-1185">Reference proteome</keyword>
<dbReference type="Proteomes" id="UP000321525">
    <property type="component" value="Unassembled WGS sequence"/>
</dbReference>
<proteinExistence type="predicted"/>
<organism evidence="3 5">
    <name type="scientific">Colwellia hornerae</name>
    <dbReference type="NCBI Taxonomy" id="89402"/>
    <lineage>
        <taxon>Bacteria</taxon>
        <taxon>Pseudomonadati</taxon>
        <taxon>Pseudomonadota</taxon>
        <taxon>Gammaproteobacteria</taxon>
        <taxon>Alteromonadales</taxon>
        <taxon>Colwelliaceae</taxon>
        <taxon>Colwellia</taxon>
    </lineage>
</organism>
<evidence type="ECO:0000313" key="4">
    <source>
        <dbReference type="Proteomes" id="UP000321525"/>
    </source>
</evidence>
<dbReference type="Proteomes" id="UP000321917">
    <property type="component" value="Unassembled WGS sequence"/>
</dbReference>
<dbReference type="RefSeq" id="WP_070375998.1">
    <property type="nucleotide sequence ID" value="NZ_VOLP01000018.1"/>
</dbReference>
<evidence type="ECO:0000313" key="2">
    <source>
        <dbReference type="EMBL" id="TWX57451.1"/>
    </source>
</evidence>
<protein>
    <recommendedName>
        <fullName evidence="1">FlgO domain-containing protein</fullName>
    </recommendedName>
</protein>
<evidence type="ECO:0000259" key="1">
    <source>
        <dbReference type="Pfam" id="PF17680"/>
    </source>
</evidence>
<accession>A0A5C6QD50</accession>
<feature type="domain" description="FlgO" evidence="1">
    <location>
        <begin position="56"/>
        <end position="180"/>
    </location>
</feature>
<comment type="caution">
    <text evidence="3">The sequence shown here is derived from an EMBL/GenBank/DDBJ whole genome shotgun (WGS) entry which is preliminary data.</text>
</comment>
<dbReference type="InterPro" id="IPR041215">
    <property type="entry name" value="FlgO_dom"/>
</dbReference>
<evidence type="ECO:0000313" key="5">
    <source>
        <dbReference type="Proteomes" id="UP000321917"/>
    </source>
</evidence>
<dbReference type="Pfam" id="PF17680">
    <property type="entry name" value="FlgO"/>
    <property type="match status" value="1"/>
</dbReference>
<dbReference type="EMBL" id="VOLQ01000016">
    <property type="protein sequence ID" value="TWX66954.1"/>
    <property type="molecule type" value="Genomic_DNA"/>
</dbReference>
<sequence length="218" mass="24862">MKKWLIPLFIPTLMSCSSMNMMSDEDNFYKSKQEVRGEIDSFNLPRHAIADVVKGLTYQMLESSSFVNPKTPIAVASFVELENLESTNWLGNQISENFVHELQRHGLVVIDFKTTGHIRVTAQGDYVFSRDWKELPERQIIDYVVTGTMMEQENGVMINARMIGMQSRVVVATAQSFIPSWVIGEQINQDESVRIKDGLIIRNSVMLAEDERSIKIVN</sequence>
<name>A0A5C6QD50_9GAMM</name>
<reference evidence="3 5" key="1">
    <citation type="submission" date="2019-07" db="EMBL/GenBank/DDBJ databases">
        <title>Genomes of sea-ice associated Colwellia species.</title>
        <authorList>
            <person name="Bowman J.P."/>
        </authorList>
    </citation>
    <scope>NUCLEOTIDE SEQUENCE [LARGE SCALE GENOMIC DNA]</scope>
    <source>
        <strain evidence="2 4">ACAM 607</strain>
        <strain evidence="3 5">IC036</strain>
    </source>
</reference>
<dbReference type="PIRSF" id="PIRSF028688">
    <property type="entry name" value="UCP_imp_028688"/>
    <property type="match status" value="1"/>
</dbReference>
<dbReference type="EMBL" id="VOLR01000019">
    <property type="protein sequence ID" value="TWX57451.1"/>
    <property type="molecule type" value="Genomic_DNA"/>
</dbReference>
<dbReference type="InterPro" id="IPR014549">
    <property type="entry name" value="FlgO"/>
</dbReference>
<dbReference type="PROSITE" id="PS51257">
    <property type="entry name" value="PROKAR_LIPOPROTEIN"/>
    <property type="match status" value="1"/>
</dbReference>
<dbReference type="OrthoDB" id="6116374at2"/>
<dbReference type="AlphaFoldDB" id="A0A5C6QD50"/>